<feature type="domain" description="Glycosyltransferase RgtA/B/C/D-like" evidence="9">
    <location>
        <begin position="56"/>
        <end position="232"/>
    </location>
</feature>
<comment type="caution">
    <text evidence="10">The sequence shown here is derived from an EMBL/GenBank/DDBJ whole genome shotgun (WGS) entry which is preliminary data.</text>
</comment>
<proteinExistence type="predicted"/>
<keyword evidence="4" id="KW-0808">Transferase</keyword>
<dbReference type="InterPro" id="IPR038731">
    <property type="entry name" value="RgtA/B/C-like"/>
</dbReference>
<feature type="transmembrane region" description="Helical" evidence="8">
    <location>
        <begin position="333"/>
        <end position="352"/>
    </location>
</feature>
<feature type="transmembrane region" description="Helical" evidence="8">
    <location>
        <begin position="15"/>
        <end position="36"/>
    </location>
</feature>
<feature type="transmembrane region" description="Helical" evidence="8">
    <location>
        <begin position="303"/>
        <end position="327"/>
    </location>
</feature>
<accession>A0A8J7CHC9</accession>
<feature type="transmembrane region" description="Helical" evidence="8">
    <location>
        <begin position="187"/>
        <end position="202"/>
    </location>
</feature>
<dbReference type="PANTHER" id="PTHR33908">
    <property type="entry name" value="MANNOSYLTRANSFERASE YKCB-RELATED"/>
    <property type="match status" value="1"/>
</dbReference>
<dbReference type="InterPro" id="IPR050297">
    <property type="entry name" value="LipidA_mod_glycosyltrf_83"/>
</dbReference>
<feature type="transmembrane region" description="Helical" evidence="8">
    <location>
        <begin position="78"/>
        <end position="98"/>
    </location>
</feature>
<dbReference type="PANTHER" id="PTHR33908:SF11">
    <property type="entry name" value="MEMBRANE PROTEIN"/>
    <property type="match status" value="1"/>
</dbReference>
<evidence type="ECO:0000256" key="2">
    <source>
        <dbReference type="ARBA" id="ARBA00022475"/>
    </source>
</evidence>
<dbReference type="AlphaFoldDB" id="A0A8J7CHC9"/>
<dbReference type="Pfam" id="PF13231">
    <property type="entry name" value="PMT_2"/>
    <property type="match status" value="1"/>
</dbReference>
<dbReference type="Proteomes" id="UP000629098">
    <property type="component" value="Unassembled WGS sequence"/>
</dbReference>
<dbReference type="GO" id="GO:0005886">
    <property type="term" value="C:plasma membrane"/>
    <property type="evidence" value="ECO:0007669"/>
    <property type="project" value="UniProtKB-SubCell"/>
</dbReference>
<gene>
    <name evidence="10" type="ORF">ICL16_36980</name>
</gene>
<dbReference type="EMBL" id="JACXAE010000110">
    <property type="protein sequence ID" value="MBD2777495.1"/>
    <property type="molecule type" value="Genomic_DNA"/>
</dbReference>
<sequence length="547" mass="61588">MQIALKWLAQKTNQLVLFLLVGGLLFRAFLACWLYPTFDEAYYYLYSLHLDWSYFDHPVMVALTTGFGPWLTGVVSQFTIRMGALIGHTGSLLLLYLVGLKLFSPKAASLTLAIATISPIFLIGFGILSLPDSPLMFFWSASLYVAVNEFFRQSGDQQRADSFHSYVPSYRLCYLGILVGLACDSKYHGFILGLGLIGFCLTSPRYRCVIRSPWAWLGLGLFFITISPIIFWNIQHDWVSFRFQSERAVPKSGYSLISVGVTGLASVAYLFPTIGLPLWWVSLRSLSLKPILSRKSLKSPENFSAFTLLILWVSLPVIFGFTLLGGYRQILPAWSMPGFWGITLLLGQQATIWDSRSRLWLRRWLLGSGIVVATILLIALLQTTTGILQKPSQYAFMGGFLPPKDDPSTELIDIYQLRRGFADSPVLSAALQKSDFIFTNRYYLGGPIAMSLEPLAHIPITCFDIGKDLRGFAFWSTATQWLGKDALYITTAPFNLRKDLMDNYRTHFSSLTEIETIPIRRGGVEVNVIYVYQAKTLLNPYPRIYGV</sequence>
<evidence type="ECO:0000313" key="11">
    <source>
        <dbReference type="Proteomes" id="UP000629098"/>
    </source>
</evidence>
<keyword evidence="11" id="KW-1185">Reference proteome</keyword>
<dbReference type="RefSeq" id="WP_190836559.1">
    <property type="nucleotide sequence ID" value="NZ_CAWPPI010000110.1"/>
</dbReference>
<evidence type="ECO:0000256" key="4">
    <source>
        <dbReference type="ARBA" id="ARBA00022679"/>
    </source>
</evidence>
<evidence type="ECO:0000256" key="7">
    <source>
        <dbReference type="ARBA" id="ARBA00023136"/>
    </source>
</evidence>
<dbReference type="GO" id="GO:0016763">
    <property type="term" value="F:pentosyltransferase activity"/>
    <property type="evidence" value="ECO:0007669"/>
    <property type="project" value="TreeGrafter"/>
</dbReference>
<feature type="transmembrane region" description="Helical" evidence="8">
    <location>
        <begin position="110"/>
        <end position="128"/>
    </location>
</feature>
<evidence type="ECO:0000256" key="8">
    <source>
        <dbReference type="SAM" id="Phobius"/>
    </source>
</evidence>
<feature type="transmembrane region" description="Helical" evidence="8">
    <location>
        <begin position="364"/>
        <end position="381"/>
    </location>
</feature>
<keyword evidence="3" id="KW-0328">Glycosyltransferase</keyword>
<evidence type="ECO:0000313" key="10">
    <source>
        <dbReference type="EMBL" id="MBD2777495.1"/>
    </source>
</evidence>
<organism evidence="10 11">
    <name type="scientific">Iningainema tapete BLCC-T55</name>
    <dbReference type="NCBI Taxonomy" id="2748662"/>
    <lineage>
        <taxon>Bacteria</taxon>
        <taxon>Bacillati</taxon>
        <taxon>Cyanobacteriota</taxon>
        <taxon>Cyanophyceae</taxon>
        <taxon>Nostocales</taxon>
        <taxon>Scytonemataceae</taxon>
        <taxon>Iningainema tapete</taxon>
    </lineage>
</organism>
<dbReference type="GO" id="GO:0009103">
    <property type="term" value="P:lipopolysaccharide biosynthetic process"/>
    <property type="evidence" value="ECO:0007669"/>
    <property type="project" value="UniProtKB-ARBA"/>
</dbReference>
<evidence type="ECO:0000259" key="9">
    <source>
        <dbReference type="Pfam" id="PF13231"/>
    </source>
</evidence>
<keyword evidence="2" id="KW-1003">Cell membrane</keyword>
<evidence type="ECO:0000256" key="6">
    <source>
        <dbReference type="ARBA" id="ARBA00022989"/>
    </source>
</evidence>
<protein>
    <submittedName>
        <fullName evidence="10">Glycosyltransferase family 39 protein</fullName>
    </submittedName>
</protein>
<evidence type="ECO:0000256" key="1">
    <source>
        <dbReference type="ARBA" id="ARBA00004651"/>
    </source>
</evidence>
<feature type="transmembrane region" description="Helical" evidence="8">
    <location>
        <begin position="254"/>
        <end position="282"/>
    </location>
</feature>
<reference evidence="10" key="1">
    <citation type="submission" date="2020-09" db="EMBL/GenBank/DDBJ databases">
        <title>Iningainema tapete sp. nov. (Scytonemataceae, Cyanobacteria) from greenhouses in central Florida (USA) produces two types of nodularin with biosynthetic potential for microcystin-LR and anabaenopeptins.</title>
        <authorList>
            <person name="Berthold D.E."/>
            <person name="Lefler F.W."/>
            <person name="Huang I.-S."/>
            <person name="Abdulla H."/>
            <person name="Zimba P.V."/>
            <person name="Laughinghouse H.D. IV."/>
        </authorList>
    </citation>
    <scope>NUCLEOTIDE SEQUENCE</scope>
    <source>
        <strain evidence="10">BLCCT55</strain>
    </source>
</reference>
<feature type="transmembrane region" description="Helical" evidence="8">
    <location>
        <begin position="214"/>
        <end position="234"/>
    </location>
</feature>
<name>A0A8J7CHC9_9CYAN</name>
<evidence type="ECO:0000256" key="3">
    <source>
        <dbReference type="ARBA" id="ARBA00022676"/>
    </source>
</evidence>
<evidence type="ECO:0000256" key="5">
    <source>
        <dbReference type="ARBA" id="ARBA00022692"/>
    </source>
</evidence>
<keyword evidence="5 8" id="KW-0812">Transmembrane</keyword>
<comment type="subcellular location">
    <subcellularLocation>
        <location evidence="1">Cell membrane</location>
        <topology evidence="1">Multi-pass membrane protein</topology>
    </subcellularLocation>
</comment>
<keyword evidence="6 8" id="KW-1133">Transmembrane helix</keyword>
<keyword evidence="7 8" id="KW-0472">Membrane</keyword>